<dbReference type="Pfam" id="PF00072">
    <property type="entry name" value="Response_reg"/>
    <property type="match status" value="1"/>
</dbReference>
<evidence type="ECO:0000259" key="3">
    <source>
        <dbReference type="PROSITE" id="PS50110"/>
    </source>
</evidence>
<keyword evidence="1 2" id="KW-0597">Phosphoprotein</keyword>
<dbReference type="EMBL" id="JAJTTC010000005">
    <property type="protein sequence ID" value="MCF0063754.1"/>
    <property type="molecule type" value="Genomic_DNA"/>
</dbReference>
<dbReference type="CDD" id="cd00156">
    <property type="entry name" value="REC"/>
    <property type="match status" value="1"/>
</dbReference>
<evidence type="ECO:0000256" key="2">
    <source>
        <dbReference type="PROSITE-ProRule" id="PRU00169"/>
    </source>
</evidence>
<comment type="caution">
    <text evidence="4">The sequence shown here is derived from an EMBL/GenBank/DDBJ whole genome shotgun (WGS) entry which is preliminary data.</text>
</comment>
<accession>A0A9X1PNX4</accession>
<evidence type="ECO:0000313" key="4">
    <source>
        <dbReference type="EMBL" id="MCF0063754.1"/>
    </source>
</evidence>
<dbReference type="PROSITE" id="PS50110">
    <property type="entry name" value="RESPONSE_REGULATORY"/>
    <property type="match status" value="1"/>
</dbReference>
<protein>
    <submittedName>
        <fullName evidence="4">Response regulator</fullName>
    </submittedName>
</protein>
<dbReference type="Proteomes" id="UP001139000">
    <property type="component" value="Unassembled WGS sequence"/>
</dbReference>
<dbReference type="PANTHER" id="PTHR44591">
    <property type="entry name" value="STRESS RESPONSE REGULATOR PROTEIN 1"/>
    <property type="match status" value="1"/>
</dbReference>
<sequence length="137" mass="15629">MNRVNMIKLAIVENDEDERFFMAEAFGACDGFEIVGEFGNGDQLMEWLEDMPQQQPQLIVTDLNMPGKNGYDIIAEMRVTRPQVRVIATSTSHMAATREKCLRLGAREFLIKPDVFTDYNAFVTQVYNMVGPELMQN</sequence>
<dbReference type="Gene3D" id="3.40.50.2300">
    <property type="match status" value="1"/>
</dbReference>
<feature type="modified residue" description="4-aspartylphosphate" evidence="2">
    <location>
        <position position="62"/>
    </location>
</feature>
<dbReference type="RefSeq" id="WP_234656684.1">
    <property type="nucleotide sequence ID" value="NZ_CP094997.1"/>
</dbReference>
<proteinExistence type="predicted"/>
<dbReference type="SMART" id="SM00448">
    <property type="entry name" value="REC"/>
    <property type="match status" value="1"/>
</dbReference>
<dbReference type="GO" id="GO:0000160">
    <property type="term" value="P:phosphorelay signal transduction system"/>
    <property type="evidence" value="ECO:0007669"/>
    <property type="project" value="InterPro"/>
</dbReference>
<evidence type="ECO:0000256" key="1">
    <source>
        <dbReference type="ARBA" id="ARBA00022553"/>
    </source>
</evidence>
<gene>
    <name evidence="4" type="ORF">LXM26_19730</name>
</gene>
<dbReference type="AlphaFoldDB" id="A0A9X1PNX4"/>
<dbReference type="PANTHER" id="PTHR44591:SF3">
    <property type="entry name" value="RESPONSE REGULATORY DOMAIN-CONTAINING PROTEIN"/>
    <property type="match status" value="1"/>
</dbReference>
<evidence type="ECO:0000313" key="5">
    <source>
        <dbReference type="Proteomes" id="UP001139000"/>
    </source>
</evidence>
<organism evidence="4 5">
    <name type="scientific">Dyadobacter chenwenxiniae</name>
    <dbReference type="NCBI Taxonomy" id="2906456"/>
    <lineage>
        <taxon>Bacteria</taxon>
        <taxon>Pseudomonadati</taxon>
        <taxon>Bacteroidota</taxon>
        <taxon>Cytophagia</taxon>
        <taxon>Cytophagales</taxon>
        <taxon>Spirosomataceae</taxon>
        <taxon>Dyadobacter</taxon>
    </lineage>
</organism>
<reference evidence="4" key="1">
    <citation type="submission" date="2021-12" db="EMBL/GenBank/DDBJ databases">
        <title>Novel species in genus Dyadobacter.</title>
        <authorList>
            <person name="Ma C."/>
        </authorList>
    </citation>
    <scope>NUCLEOTIDE SEQUENCE</scope>
    <source>
        <strain evidence="4">LJ419</strain>
    </source>
</reference>
<dbReference type="SUPFAM" id="SSF52172">
    <property type="entry name" value="CheY-like"/>
    <property type="match status" value="1"/>
</dbReference>
<dbReference type="InterPro" id="IPR001789">
    <property type="entry name" value="Sig_transdc_resp-reg_receiver"/>
</dbReference>
<dbReference type="InterPro" id="IPR011006">
    <property type="entry name" value="CheY-like_superfamily"/>
</dbReference>
<dbReference type="InterPro" id="IPR050595">
    <property type="entry name" value="Bact_response_regulator"/>
</dbReference>
<name>A0A9X1PNX4_9BACT</name>
<feature type="domain" description="Response regulatory" evidence="3">
    <location>
        <begin position="8"/>
        <end position="127"/>
    </location>
</feature>
<keyword evidence="5" id="KW-1185">Reference proteome</keyword>